<organism evidence="3 4">
    <name type="scientific">Trema orientale</name>
    <name type="common">Charcoal tree</name>
    <name type="synonym">Celtis orientalis</name>
    <dbReference type="NCBI Taxonomy" id="63057"/>
    <lineage>
        <taxon>Eukaryota</taxon>
        <taxon>Viridiplantae</taxon>
        <taxon>Streptophyta</taxon>
        <taxon>Embryophyta</taxon>
        <taxon>Tracheophyta</taxon>
        <taxon>Spermatophyta</taxon>
        <taxon>Magnoliopsida</taxon>
        <taxon>eudicotyledons</taxon>
        <taxon>Gunneridae</taxon>
        <taxon>Pentapetalae</taxon>
        <taxon>rosids</taxon>
        <taxon>fabids</taxon>
        <taxon>Rosales</taxon>
        <taxon>Cannabaceae</taxon>
        <taxon>Trema</taxon>
    </lineage>
</organism>
<evidence type="ECO:0000313" key="4">
    <source>
        <dbReference type="Proteomes" id="UP000237000"/>
    </source>
</evidence>
<evidence type="ECO:0000256" key="1">
    <source>
        <dbReference type="ARBA" id="ARBA00022737"/>
    </source>
</evidence>
<feature type="domain" description="Disease resistance R13L4/SHOC-2-like LRR" evidence="2">
    <location>
        <begin position="108"/>
        <end position="413"/>
    </location>
</feature>
<keyword evidence="4" id="KW-1185">Reference proteome</keyword>
<sequence>MVEVEKWGSTGRMKSFRIHDLMRDLCLFKAQEENFLQFVDLRNRDEPVESVSFGTKTNVKPRNKVRRVAIYANHHVSDLLPFIDNGEGSLRCLIFVNRGVEPRKQVFKPLFNRFRMLRVLNLDNMLTPSFSGKLPKEIGKLIHLRLLSLDNSNVESIPSSIGNLSCLQTLNLAARMKRWEVPNVMWKLQQLRHLYLPMSYHVSGKCLRLTNVSNLQTLLVVPTKYLDVNDFQQLTNLKKLGICVDKNIGRIFHNPPSVRFNCVRSLHVHNEEEDMIDIIPVILSYPQIYKLELWSPIIKLPEDYQFSPNLMKLVLGDTYLKDDPMSTIEKLPNLRVASIRRYCFKGNEMVCSKGGFPRLELLEFFAVFKLKEWKVEEGALPSLCHLRIRSCRKLSRVPDGLRYVTTLKKIEIENMPREFITRVEEGGEDLYKVQHVPSIVTFAEEDIRDTSSDTEDES</sequence>
<accession>A0A2P5EEJ9</accession>
<dbReference type="Proteomes" id="UP000237000">
    <property type="component" value="Unassembled WGS sequence"/>
</dbReference>
<dbReference type="InterPro" id="IPR055414">
    <property type="entry name" value="LRR_R13L4/SHOC2-like"/>
</dbReference>
<protein>
    <submittedName>
        <fullName evidence="3">LRR domain containing protein</fullName>
    </submittedName>
</protein>
<dbReference type="PANTHER" id="PTHR15140:SF37">
    <property type="entry name" value="UBIQUITIN-LIKE DOMAIN-CONTAINING PROTEIN"/>
    <property type="match status" value="1"/>
</dbReference>
<dbReference type="InParanoid" id="A0A2P5EEJ9"/>
<evidence type="ECO:0000313" key="3">
    <source>
        <dbReference type="EMBL" id="PON83963.1"/>
    </source>
</evidence>
<reference evidence="4" key="1">
    <citation type="submission" date="2016-06" db="EMBL/GenBank/DDBJ databases">
        <title>Parallel loss of symbiosis genes in relatives of nitrogen-fixing non-legume Parasponia.</title>
        <authorList>
            <person name="Van Velzen R."/>
            <person name="Holmer R."/>
            <person name="Bu F."/>
            <person name="Rutten L."/>
            <person name="Van Zeijl A."/>
            <person name="Liu W."/>
            <person name="Santuari L."/>
            <person name="Cao Q."/>
            <person name="Sharma T."/>
            <person name="Shen D."/>
            <person name="Roswanjaya Y."/>
            <person name="Wardhani T."/>
            <person name="Kalhor M.S."/>
            <person name="Jansen J."/>
            <person name="Van den Hoogen J."/>
            <person name="Gungor B."/>
            <person name="Hartog M."/>
            <person name="Hontelez J."/>
            <person name="Verver J."/>
            <person name="Yang W.-C."/>
            <person name="Schijlen E."/>
            <person name="Repin R."/>
            <person name="Schilthuizen M."/>
            <person name="Schranz E."/>
            <person name="Heidstra R."/>
            <person name="Miyata K."/>
            <person name="Fedorova E."/>
            <person name="Kohlen W."/>
            <person name="Bisseling T."/>
            <person name="Smit S."/>
            <person name="Geurts R."/>
        </authorList>
    </citation>
    <scope>NUCLEOTIDE SEQUENCE [LARGE SCALE GENOMIC DNA]</scope>
    <source>
        <strain evidence="4">cv. RG33-2</strain>
    </source>
</reference>
<dbReference type="Pfam" id="PF23598">
    <property type="entry name" value="LRR_14"/>
    <property type="match status" value="1"/>
</dbReference>
<dbReference type="SUPFAM" id="SSF52058">
    <property type="entry name" value="L domain-like"/>
    <property type="match status" value="1"/>
</dbReference>
<evidence type="ECO:0000259" key="2">
    <source>
        <dbReference type="Pfam" id="PF23598"/>
    </source>
</evidence>
<dbReference type="EMBL" id="JXTC01000170">
    <property type="protein sequence ID" value="PON83963.1"/>
    <property type="molecule type" value="Genomic_DNA"/>
</dbReference>
<dbReference type="PANTHER" id="PTHR15140">
    <property type="entry name" value="TUBULIN-SPECIFIC CHAPERONE E"/>
    <property type="match status" value="1"/>
</dbReference>
<keyword evidence="1" id="KW-0677">Repeat</keyword>
<comment type="caution">
    <text evidence="3">The sequence shown here is derived from an EMBL/GenBank/DDBJ whole genome shotgun (WGS) entry which is preliminary data.</text>
</comment>
<proteinExistence type="predicted"/>
<dbReference type="InterPro" id="IPR032675">
    <property type="entry name" value="LRR_dom_sf"/>
</dbReference>
<dbReference type="AlphaFoldDB" id="A0A2P5EEJ9"/>
<dbReference type="Gene3D" id="3.80.10.10">
    <property type="entry name" value="Ribonuclease Inhibitor"/>
    <property type="match status" value="1"/>
</dbReference>
<name>A0A2P5EEJ9_TREOI</name>
<dbReference type="OrthoDB" id="1194529at2759"/>
<gene>
    <name evidence="3" type="ORF">TorRG33x02_202570</name>
</gene>